<evidence type="ECO:0000313" key="1">
    <source>
        <dbReference type="EMBL" id="NHZ35062.1"/>
    </source>
</evidence>
<proteinExistence type="predicted"/>
<protein>
    <recommendedName>
        <fullName evidence="3">Lipoprotein</fullName>
    </recommendedName>
</protein>
<accession>A0ABX0LT38</accession>
<name>A0ABX0LT38_9BURK</name>
<dbReference type="PROSITE" id="PS51257">
    <property type="entry name" value="PROKAR_LIPOPROTEIN"/>
    <property type="match status" value="1"/>
</dbReference>
<evidence type="ECO:0008006" key="3">
    <source>
        <dbReference type="Google" id="ProtNLM"/>
    </source>
</evidence>
<comment type="caution">
    <text evidence="1">The sequence shown here is derived from an EMBL/GenBank/DDBJ whole genome shotgun (WGS) entry which is preliminary data.</text>
</comment>
<gene>
    <name evidence="1" type="ORF">F0185_15920</name>
</gene>
<keyword evidence="2" id="KW-1185">Reference proteome</keyword>
<dbReference type="EMBL" id="VUYU01000009">
    <property type="protein sequence ID" value="NHZ35062.1"/>
    <property type="molecule type" value="Genomic_DNA"/>
</dbReference>
<dbReference type="Proteomes" id="UP000785613">
    <property type="component" value="Unassembled WGS sequence"/>
</dbReference>
<sequence length="144" mass="15899">MKLIKPFSLALLLTLAACSDYRERTWLTYQGRDAGGYEEEAGPGKLIKVSYTGPLGVHVYMAANSVLYRSAEITQREGKAYFALYNDLPSALKDRRSEKAIFSTVGGRAFSYAYIVPFQDNAPGLLSAAEVIARLEIKVKGKPR</sequence>
<reference evidence="1 2" key="1">
    <citation type="submission" date="2019-09" db="EMBL/GenBank/DDBJ databases">
        <title>Taxonomy of Antarctic Massilia spp.: description of Massilia rubra sp. nov., Massilia aquatica sp. nov., Massilia mucilaginosa sp. nov., Massilia frigida sp. nov. isolated from streams, lakes and regoliths.</title>
        <authorList>
            <person name="Holochova P."/>
            <person name="Sedlacek I."/>
            <person name="Kralova S."/>
            <person name="Maslanova I."/>
            <person name="Busse H.-J."/>
            <person name="Stankova E."/>
            <person name="Vrbovska V."/>
            <person name="Kovarovic V."/>
            <person name="Bartak M."/>
            <person name="Svec P."/>
            <person name="Pantucek R."/>
        </authorList>
    </citation>
    <scope>NUCLEOTIDE SEQUENCE [LARGE SCALE GENOMIC DNA]</scope>
    <source>
        <strain evidence="1 2">CCM 8692</strain>
    </source>
</reference>
<evidence type="ECO:0000313" key="2">
    <source>
        <dbReference type="Proteomes" id="UP000785613"/>
    </source>
</evidence>
<organism evidence="1 2">
    <name type="scientific">Massilia rubra</name>
    <dbReference type="NCBI Taxonomy" id="2607910"/>
    <lineage>
        <taxon>Bacteria</taxon>
        <taxon>Pseudomonadati</taxon>
        <taxon>Pseudomonadota</taxon>
        <taxon>Betaproteobacteria</taxon>
        <taxon>Burkholderiales</taxon>
        <taxon>Oxalobacteraceae</taxon>
        <taxon>Telluria group</taxon>
        <taxon>Massilia</taxon>
    </lineage>
</organism>
<dbReference type="RefSeq" id="WP_167226018.1">
    <property type="nucleotide sequence ID" value="NZ_VUYU01000009.1"/>
</dbReference>